<dbReference type="SUPFAM" id="SSF53383">
    <property type="entry name" value="PLP-dependent transferases"/>
    <property type="match status" value="1"/>
</dbReference>
<evidence type="ECO:0000313" key="5">
    <source>
        <dbReference type="EMBL" id="MEK8088327.1"/>
    </source>
</evidence>
<feature type="domain" description="Aminotransferase class I/classII large" evidence="4">
    <location>
        <begin position="32"/>
        <end position="390"/>
    </location>
</feature>
<proteinExistence type="predicted"/>
<gene>
    <name evidence="5" type="primary">dapC</name>
    <name evidence="5" type="ORF">WOB96_00980</name>
</gene>
<dbReference type="InterPro" id="IPR015421">
    <property type="entry name" value="PyrdxlP-dep_Trfase_major"/>
</dbReference>
<organism evidence="5 6">
    <name type="scientific">Thermithiobacillus plumbiphilus</name>
    <dbReference type="NCBI Taxonomy" id="1729899"/>
    <lineage>
        <taxon>Bacteria</taxon>
        <taxon>Pseudomonadati</taxon>
        <taxon>Pseudomonadota</taxon>
        <taxon>Acidithiobacillia</taxon>
        <taxon>Acidithiobacillales</taxon>
        <taxon>Thermithiobacillaceae</taxon>
        <taxon>Thermithiobacillus</taxon>
    </lineage>
</organism>
<dbReference type="EC" id="2.6.1.17" evidence="5"/>
<keyword evidence="2 5" id="KW-0032">Aminotransferase</keyword>
<dbReference type="InterPro" id="IPR015422">
    <property type="entry name" value="PyrdxlP-dep_Trfase_small"/>
</dbReference>
<comment type="caution">
    <text evidence="5">The sequence shown here is derived from an EMBL/GenBank/DDBJ whole genome shotgun (WGS) entry which is preliminary data.</text>
</comment>
<comment type="cofactor">
    <cofactor evidence="1">
        <name>pyridoxal 5'-phosphate</name>
        <dbReference type="ChEBI" id="CHEBI:597326"/>
    </cofactor>
</comment>
<dbReference type="PANTHER" id="PTHR42832:SF3">
    <property type="entry name" value="L-GLUTAMINE--4-(METHYLSULFANYL)-2-OXOBUTANOATE AMINOTRANSFERASE"/>
    <property type="match status" value="1"/>
</dbReference>
<dbReference type="Gene3D" id="3.90.1150.10">
    <property type="entry name" value="Aspartate Aminotransferase, domain 1"/>
    <property type="match status" value="1"/>
</dbReference>
<dbReference type="InterPro" id="IPR004839">
    <property type="entry name" value="Aminotransferase_I/II_large"/>
</dbReference>
<keyword evidence="6" id="KW-1185">Reference proteome</keyword>
<evidence type="ECO:0000259" key="4">
    <source>
        <dbReference type="Pfam" id="PF00155"/>
    </source>
</evidence>
<dbReference type="Proteomes" id="UP001446205">
    <property type="component" value="Unassembled WGS sequence"/>
</dbReference>
<dbReference type="Gene3D" id="3.40.640.10">
    <property type="entry name" value="Type I PLP-dependent aspartate aminotransferase-like (Major domain)"/>
    <property type="match status" value="1"/>
</dbReference>
<dbReference type="RefSeq" id="WP_341369393.1">
    <property type="nucleotide sequence ID" value="NZ_JBBPCO010000001.1"/>
</dbReference>
<protein>
    <submittedName>
        <fullName evidence="5">Succinyldiaminopimelate transaminase</fullName>
        <ecNumber evidence="5">2.6.1.17</ecNumber>
    </submittedName>
</protein>
<sequence>MNPRLAGLQAYPFERLAALKRGLTPPASFHAIDLSIGEPKHAAAHQVTESIIEHLHGISQYPKTAGLPALREAITRWLAQRFQLPADFIRADTHVLPVNGTREALFSIAQALLDPCASPREQVLMPNPFYQIYEGAAILAGGEPVYLNAGTDGQPDYRAVDEATWQRTRLLYICSPNNPTGAVLAQDTLAYLIDKAQQHDFVIASDECYSEIYLDEANPPVGILQAAASMGHHSLKSCLAFHSLSKRSNMPGARSGFVAGDPQILKDYLLYRTYLGNATPPFIQSGAIAAWQDEAHVCANRAAYREKFTAVLDILGGSLDVSAPEAGFYLWPKVGDGEAFARDLFATKNVTVLPGAYLSRQSQGQNPGKDRVRIALVAPLEECVEAARRIRDFVDSNKG</sequence>
<evidence type="ECO:0000256" key="3">
    <source>
        <dbReference type="ARBA" id="ARBA00022679"/>
    </source>
</evidence>
<dbReference type="InterPro" id="IPR015424">
    <property type="entry name" value="PyrdxlP-dep_Trfase"/>
</dbReference>
<keyword evidence="3 5" id="KW-0808">Transferase</keyword>
<dbReference type="GO" id="GO:0009016">
    <property type="term" value="F:succinyldiaminopimelate transaminase activity"/>
    <property type="evidence" value="ECO:0007669"/>
    <property type="project" value="UniProtKB-EC"/>
</dbReference>
<dbReference type="InterPro" id="IPR019878">
    <property type="entry name" value="DapC_beta/gammaproteobac"/>
</dbReference>
<dbReference type="CDD" id="cd00609">
    <property type="entry name" value="AAT_like"/>
    <property type="match status" value="1"/>
</dbReference>
<evidence type="ECO:0000256" key="2">
    <source>
        <dbReference type="ARBA" id="ARBA00022576"/>
    </source>
</evidence>
<dbReference type="PANTHER" id="PTHR42832">
    <property type="entry name" value="AMINO ACID AMINOTRANSFERASE"/>
    <property type="match status" value="1"/>
</dbReference>
<dbReference type="InterPro" id="IPR050881">
    <property type="entry name" value="LL-DAP_aminotransferase"/>
</dbReference>
<accession>A0ABU9D434</accession>
<evidence type="ECO:0000256" key="1">
    <source>
        <dbReference type="ARBA" id="ARBA00001933"/>
    </source>
</evidence>
<dbReference type="NCBIfam" id="TIGR03538">
    <property type="entry name" value="DapC_gpp"/>
    <property type="match status" value="1"/>
</dbReference>
<name>A0ABU9D434_9PROT</name>
<evidence type="ECO:0000313" key="6">
    <source>
        <dbReference type="Proteomes" id="UP001446205"/>
    </source>
</evidence>
<dbReference type="Pfam" id="PF00155">
    <property type="entry name" value="Aminotran_1_2"/>
    <property type="match status" value="1"/>
</dbReference>
<dbReference type="EMBL" id="JBBPCO010000001">
    <property type="protein sequence ID" value="MEK8088327.1"/>
    <property type="molecule type" value="Genomic_DNA"/>
</dbReference>
<reference evidence="5 6" key="1">
    <citation type="submission" date="2024-04" db="EMBL/GenBank/DDBJ databases">
        <authorList>
            <person name="Abashina T."/>
            <person name="Shaikin A."/>
        </authorList>
    </citation>
    <scope>NUCLEOTIDE SEQUENCE [LARGE SCALE GENOMIC DNA]</scope>
    <source>
        <strain evidence="5 6">AAFK</strain>
    </source>
</reference>